<proteinExistence type="predicted"/>
<evidence type="ECO:0000256" key="1">
    <source>
        <dbReference type="SAM" id="MobiDB-lite"/>
    </source>
</evidence>
<dbReference type="Proteomes" id="UP000324585">
    <property type="component" value="Unassembled WGS sequence"/>
</dbReference>
<feature type="domain" description="TPM" evidence="2">
    <location>
        <begin position="107"/>
        <end position="204"/>
    </location>
</feature>
<dbReference type="OrthoDB" id="417797at2759"/>
<dbReference type="EMBL" id="VRMN01000004">
    <property type="protein sequence ID" value="KAA8494400.1"/>
    <property type="molecule type" value="Genomic_DNA"/>
</dbReference>
<dbReference type="PANTHER" id="PTHR35514:SF1">
    <property type="entry name" value="THYLAKOID LUMENAL 15.0 KDA PROTEIN 2, CHLOROPLASTIC"/>
    <property type="match status" value="1"/>
</dbReference>
<evidence type="ECO:0000313" key="3">
    <source>
        <dbReference type="EMBL" id="KAA8494400.1"/>
    </source>
</evidence>
<evidence type="ECO:0000313" key="4">
    <source>
        <dbReference type="Proteomes" id="UP000324585"/>
    </source>
</evidence>
<dbReference type="AlphaFoldDB" id="A0A5J4YTY5"/>
<dbReference type="Pfam" id="PF04536">
    <property type="entry name" value="TPM_phosphatase"/>
    <property type="match status" value="1"/>
</dbReference>
<feature type="region of interest" description="Disordered" evidence="1">
    <location>
        <begin position="33"/>
        <end position="54"/>
    </location>
</feature>
<reference evidence="4" key="1">
    <citation type="journal article" date="2019" name="Nat. Commun.">
        <title>Expansion of phycobilisome linker gene families in mesophilic red algae.</title>
        <authorList>
            <person name="Lee J."/>
            <person name="Kim D."/>
            <person name="Bhattacharya D."/>
            <person name="Yoon H.S."/>
        </authorList>
    </citation>
    <scope>NUCLEOTIDE SEQUENCE [LARGE SCALE GENOMIC DNA]</scope>
    <source>
        <strain evidence="4">CCMP 1328</strain>
    </source>
</reference>
<dbReference type="PANTHER" id="PTHR35514">
    <property type="entry name" value="THYLAKOID LUMENAL 15.0 KDA PROTEIN 2, CHLOROPLASTIC"/>
    <property type="match status" value="1"/>
</dbReference>
<protein>
    <submittedName>
        <fullName evidence="3">Thylakoid lumenal 15.0 kDa protein 2, chloroplastic</fullName>
    </submittedName>
</protein>
<name>A0A5J4YTY5_PORPP</name>
<comment type="caution">
    <text evidence="3">The sequence shown here is derived from an EMBL/GenBank/DDBJ whole genome shotgun (WGS) entry which is preliminary data.</text>
</comment>
<organism evidence="3 4">
    <name type="scientific">Porphyridium purpureum</name>
    <name type="common">Red alga</name>
    <name type="synonym">Porphyridium cruentum</name>
    <dbReference type="NCBI Taxonomy" id="35688"/>
    <lineage>
        <taxon>Eukaryota</taxon>
        <taxon>Rhodophyta</taxon>
        <taxon>Bangiophyceae</taxon>
        <taxon>Porphyridiales</taxon>
        <taxon>Porphyridiaceae</taxon>
        <taxon>Porphyridium</taxon>
    </lineage>
</organism>
<keyword evidence="4" id="KW-1185">Reference proteome</keyword>
<gene>
    <name evidence="3" type="ORF">FVE85_2641</name>
</gene>
<dbReference type="InterPro" id="IPR007621">
    <property type="entry name" value="TPM_dom"/>
</dbReference>
<evidence type="ECO:0000259" key="2">
    <source>
        <dbReference type="Pfam" id="PF04536"/>
    </source>
</evidence>
<accession>A0A5J4YTY5</accession>
<sequence length="235" mass="25514">MAFGYPCSLSVRASSFSGRARSQAGLRERAGLASANGPRMCQQRGESGKHGVMRPSRDLRTRRDVLAATAAVAAAALTQGTRIQGASARPEGVNKPELLPPGPMKKVIDLENYLTSGEEAFLTNEIERIEKKKGVKIRVLTQKYPSTPGAAIKDYWSVDDDTIVLVCDYFGGNGNLLKFNVGDNVYKVLPPRFWSLLASQYGNKFYIQKNGEDLAILNSLQRVGECLLGGGCMTP</sequence>